<gene>
    <name evidence="11" type="ORF">TU94_26035</name>
</gene>
<keyword evidence="11" id="KW-0645">Protease</keyword>
<feature type="domain" description="Subtilisin inhibitor" evidence="10">
    <location>
        <begin position="41"/>
        <end position="122"/>
    </location>
</feature>
<dbReference type="STRING" id="477245.TU94_26035"/>
<dbReference type="KEGG" id="scw:TU94_26035"/>
<dbReference type="EMBL" id="CP010849">
    <property type="protein sequence ID" value="AJP04405.1"/>
    <property type="molecule type" value="Genomic_DNA"/>
</dbReference>
<keyword evidence="9" id="KW-0732">Signal</keyword>
<evidence type="ECO:0000256" key="4">
    <source>
        <dbReference type="ARBA" id="ARBA00022525"/>
    </source>
</evidence>
<evidence type="ECO:0000256" key="8">
    <source>
        <dbReference type="RuleBase" id="RU003471"/>
    </source>
</evidence>
<sequence>MTYTTTLRALRGGLAATAALLAFCAAAPAHAAPEPAGDWLLVTVTPSGAATGAPDGTLLRCDPPRGHSRADRACAELQAADGDIGRIPPQDAVCPMIHAPVTAQARGQWKGRPVEYTETFPNSCVMATRTGSVFALDASGA</sequence>
<keyword evidence="5 8" id="KW-0646">Protease inhibitor</keyword>
<proteinExistence type="inferred from homology"/>
<dbReference type="PATRIC" id="fig|477245.3.peg.5509"/>
<dbReference type="AlphaFoldDB" id="A0A0C5G6U4"/>
<dbReference type="OrthoDB" id="4567948at2"/>
<comment type="subcellular location">
    <subcellularLocation>
        <location evidence="1">Secreted</location>
    </subcellularLocation>
</comment>
<protein>
    <submittedName>
        <fullName evidence="11">Serine protease</fullName>
    </submittedName>
</protein>
<dbReference type="PRINTS" id="PR00294">
    <property type="entry name" value="SSBTLNINHBTR"/>
</dbReference>
<evidence type="ECO:0000313" key="12">
    <source>
        <dbReference type="Proteomes" id="UP000032234"/>
    </source>
</evidence>
<evidence type="ECO:0000256" key="5">
    <source>
        <dbReference type="ARBA" id="ARBA00022690"/>
    </source>
</evidence>
<dbReference type="InterPro" id="IPR000691">
    <property type="entry name" value="Prot_inh_I16_SSI"/>
</dbReference>
<evidence type="ECO:0000259" key="10">
    <source>
        <dbReference type="Pfam" id="PF00720"/>
    </source>
</evidence>
<name>A0A0C5G6U4_9ACTN</name>
<dbReference type="GO" id="GO:0004867">
    <property type="term" value="F:serine-type endopeptidase inhibitor activity"/>
    <property type="evidence" value="ECO:0007669"/>
    <property type="project" value="UniProtKB-KW"/>
</dbReference>
<keyword evidence="4" id="KW-0964">Secreted</keyword>
<dbReference type="Pfam" id="PF00720">
    <property type="entry name" value="SSI"/>
    <property type="match status" value="1"/>
</dbReference>
<evidence type="ECO:0000256" key="7">
    <source>
        <dbReference type="ARBA" id="ARBA00023157"/>
    </source>
</evidence>
<feature type="signal peptide" evidence="9">
    <location>
        <begin position="1"/>
        <end position="31"/>
    </location>
</feature>
<evidence type="ECO:0000256" key="3">
    <source>
        <dbReference type="ARBA" id="ARBA00011738"/>
    </source>
</evidence>
<dbReference type="InterPro" id="IPR036819">
    <property type="entry name" value="Subtilisin_inhibitor-like_sf"/>
</dbReference>
<evidence type="ECO:0000256" key="6">
    <source>
        <dbReference type="ARBA" id="ARBA00022900"/>
    </source>
</evidence>
<evidence type="ECO:0000256" key="2">
    <source>
        <dbReference type="ARBA" id="ARBA00010472"/>
    </source>
</evidence>
<dbReference type="RefSeq" id="WP_044385086.1">
    <property type="nucleotide sequence ID" value="NZ_CP010849.1"/>
</dbReference>
<keyword evidence="11" id="KW-0378">Hydrolase</keyword>
<keyword evidence="12" id="KW-1185">Reference proteome</keyword>
<dbReference type="HOGENOM" id="CLU_121949_0_0_11"/>
<dbReference type="Proteomes" id="UP000032234">
    <property type="component" value="Chromosome"/>
</dbReference>
<evidence type="ECO:0000313" key="11">
    <source>
        <dbReference type="EMBL" id="AJP04405.1"/>
    </source>
</evidence>
<feature type="chain" id="PRO_5002185985" evidence="9">
    <location>
        <begin position="32"/>
        <end position="141"/>
    </location>
</feature>
<dbReference type="SUPFAM" id="SSF55399">
    <property type="entry name" value="Subtilisin inhibitor"/>
    <property type="match status" value="1"/>
</dbReference>
<dbReference type="GO" id="GO:0008233">
    <property type="term" value="F:peptidase activity"/>
    <property type="evidence" value="ECO:0007669"/>
    <property type="project" value="UniProtKB-KW"/>
</dbReference>
<dbReference type="Gene3D" id="3.30.350.10">
    <property type="entry name" value="Subtilisin inhibitor-like"/>
    <property type="match status" value="1"/>
</dbReference>
<evidence type="ECO:0000256" key="9">
    <source>
        <dbReference type="SAM" id="SignalP"/>
    </source>
</evidence>
<accession>A0A0C5G6U4</accession>
<dbReference type="GO" id="GO:0005576">
    <property type="term" value="C:extracellular region"/>
    <property type="evidence" value="ECO:0007669"/>
    <property type="project" value="UniProtKB-SubCell"/>
</dbReference>
<organism evidence="11 12">
    <name type="scientific">Streptomyces cyaneogriseus subsp. noncyanogenus</name>
    <dbReference type="NCBI Taxonomy" id="477245"/>
    <lineage>
        <taxon>Bacteria</taxon>
        <taxon>Bacillati</taxon>
        <taxon>Actinomycetota</taxon>
        <taxon>Actinomycetes</taxon>
        <taxon>Kitasatosporales</taxon>
        <taxon>Streptomycetaceae</taxon>
        <taxon>Streptomyces</taxon>
    </lineage>
</organism>
<keyword evidence="6 8" id="KW-0722">Serine protease inhibitor</keyword>
<evidence type="ECO:0000256" key="1">
    <source>
        <dbReference type="ARBA" id="ARBA00004613"/>
    </source>
</evidence>
<keyword evidence="7" id="KW-1015">Disulfide bond</keyword>
<comment type="similarity">
    <text evidence="2 8">Belongs to the protease inhibitor I16 (SSI) family.</text>
</comment>
<dbReference type="InterPro" id="IPR023549">
    <property type="entry name" value="Subtilisin_inhibitor"/>
</dbReference>
<reference evidence="11 12" key="1">
    <citation type="submission" date="2015-02" db="EMBL/GenBank/DDBJ databases">
        <title>Genome sequence of thermotolerant Streptomyces cyaneogriseus subsp. Noncyanogenus NMWT1, the producer of nematocidal antibiotics nemadectin.</title>
        <authorList>
            <person name="Wang H."/>
            <person name="Li C."/>
            <person name="Xiang W."/>
            <person name="Wang X."/>
        </authorList>
    </citation>
    <scope>NUCLEOTIDE SEQUENCE [LARGE SCALE GENOMIC DNA]</scope>
    <source>
        <strain evidence="11 12">NMWT 1</strain>
    </source>
</reference>
<dbReference type="GO" id="GO:0006508">
    <property type="term" value="P:proteolysis"/>
    <property type="evidence" value="ECO:0007669"/>
    <property type="project" value="UniProtKB-KW"/>
</dbReference>
<comment type="subunit">
    <text evidence="3">Homodimer.</text>
</comment>